<comment type="function">
    <text evidence="11">Catalyzes the ATP-dependent conversion of 7-carboxy-7-deazaguanine (CDG) to 7-cyano-7-deazaguanine (preQ(0)).</text>
</comment>
<dbReference type="PIRSF" id="PIRSF006293">
    <property type="entry name" value="ExsB"/>
    <property type="match status" value="1"/>
</dbReference>
<accession>A0ABN6UTS5</accession>
<gene>
    <name evidence="11 12" type="primary">queC</name>
    <name evidence="12" type="ORF">GETHOR_01190</name>
</gene>
<sequence length="232" mass="25191">MSELAVVSLSGGMDSCVTAAMAKAQGFELALLHADYGQRTQEREKQAFRDIAEFYGVPASRRLIIGFDTLKAIGGSALTDASIALPEGELDRPGVPVSYVPFRNAHLLATCVSWAEVLGATAIFVGFVEEDSSGYPDCREAFLRSFEQTANLGTKPETNLAFHAPLLHLRKAEIVAKGRELGAPLHLTWSCYQSEQEACGHCDSCHLRLRGFQQAGFPDPIPYAFIPDSLKV</sequence>
<keyword evidence="4 11" id="KW-0547">Nucleotide-binding</keyword>
<evidence type="ECO:0000256" key="9">
    <source>
        <dbReference type="ARBA" id="ARBA00039149"/>
    </source>
</evidence>
<dbReference type="SUPFAM" id="SSF52402">
    <property type="entry name" value="Adenine nucleotide alpha hydrolases-like"/>
    <property type="match status" value="1"/>
</dbReference>
<dbReference type="InterPro" id="IPR018317">
    <property type="entry name" value="QueC"/>
</dbReference>
<evidence type="ECO:0000256" key="4">
    <source>
        <dbReference type="ARBA" id="ARBA00022741"/>
    </source>
</evidence>
<keyword evidence="13" id="KW-1185">Reference proteome</keyword>
<dbReference type="NCBIfam" id="TIGR00364">
    <property type="entry name" value="7-cyano-7-deazaguanine synthase QueC"/>
    <property type="match status" value="1"/>
</dbReference>
<evidence type="ECO:0000256" key="7">
    <source>
        <dbReference type="ARBA" id="ARBA00022840"/>
    </source>
</evidence>
<evidence type="ECO:0000256" key="5">
    <source>
        <dbReference type="ARBA" id="ARBA00022785"/>
    </source>
</evidence>
<organism evidence="12 13">
    <name type="scientific">Geothrix oryzae</name>
    <dbReference type="NCBI Taxonomy" id="2927975"/>
    <lineage>
        <taxon>Bacteria</taxon>
        <taxon>Pseudomonadati</taxon>
        <taxon>Acidobacteriota</taxon>
        <taxon>Holophagae</taxon>
        <taxon>Holophagales</taxon>
        <taxon>Holophagaceae</taxon>
        <taxon>Geothrix</taxon>
    </lineage>
</organism>
<keyword evidence="3 11" id="KW-0479">Metal-binding</keyword>
<feature type="binding site" evidence="11">
    <location>
        <position position="202"/>
    </location>
    <ligand>
        <name>Zn(2+)</name>
        <dbReference type="ChEBI" id="CHEBI:29105"/>
    </ligand>
</feature>
<keyword evidence="7 11" id="KW-0067">ATP-binding</keyword>
<proteinExistence type="inferred from homology"/>
<keyword evidence="5 11" id="KW-0671">Queuosine biosynthesis</keyword>
<keyword evidence="6 11" id="KW-0862">Zinc</keyword>
<dbReference type="PANTHER" id="PTHR42914:SF1">
    <property type="entry name" value="7-CYANO-7-DEAZAGUANINE SYNTHASE"/>
    <property type="match status" value="1"/>
</dbReference>
<comment type="similarity">
    <text evidence="8 11">Belongs to the QueC family.</text>
</comment>
<dbReference type="HAMAP" id="MF_01633">
    <property type="entry name" value="QueC"/>
    <property type="match status" value="1"/>
</dbReference>
<evidence type="ECO:0000256" key="10">
    <source>
        <dbReference type="ARBA" id="ARBA00047890"/>
    </source>
</evidence>
<evidence type="ECO:0000256" key="2">
    <source>
        <dbReference type="ARBA" id="ARBA00022598"/>
    </source>
</evidence>
<dbReference type="InterPro" id="IPR014729">
    <property type="entry name" value="Rossmann-like_a/b/a_fold"/>
</dbReference>
<evidence type="ECO:0000256" key="8">
    <source>
        <dbReference type="ARBA" id="ARBA00037993"/>
    </source>
</evidence>
<comment type="cofactor">
    <cofactor evidence="11">
        <name>Zn(2+)</name>
        <dbReference type="ChEBI" id="CHEBI:29105"/>
    </cofactor>
    <text evidence="11">Binds 1 zinc ion per subunit.</text>
</comment>
<dbReference type="EC" id="6.3.4.20" evidence="9 11"/>
<dbReference type="Proteomes" id="UP001242010">
    <property type="component" value="Chromosome"/>
</dbReference>
<feature type="binding site" evidence="11">
    <location>
        <position position="199"/>
    </location>
    <ligand>
        <name>Zn(2+)</name>
        <dbReference type="ChEBI" id="CHEBI:29105"/>
    </ligand>
</feature>
<evidence type="ECO:0000256" key="1">
    <source>
        <dbReference type="ARBA" id="ARBA00005061"/>
    </source>
</evidence>
<evidence type="ECO:0000256" key="6">
    <source>
        <dbReference type="ARBA" id="ARBA00022833"/>
    </source>
</evidence>
<keyword evidence="2 11" id="KW-0436">Ligase</keyword>
<comment type="pathway">
    <text evidence="1 11">Purine metabolism; 7-cyano-7-deazaguanine biosynthesis.</text>
</comment>
<reference evidence="13" key="1">
    <citation type="journal article" date="2023" name="Int. J. Syst. Evol. Microbiol.">
        <title>Mesoterricola silvestris gen. nov., sp. nov., Mesoterricola sediminis sp. nov., Geothrix oryzae sp. nov., Geothrix edaphica sp. nov., Geothrix rubra sp. nov., and Geothrix limicola sp. nov., six novel members of Acidobacteriota isolated from soils.</title>
        <authorList>
            <person name="Itoh H."/>
            <person name="Sugisawa Y."/>
            <person name="Mise K."/>
            <person name="Xu Z."/>
            <person name="Kuniyasu M."/>
            <person name="Ushijima N."/>
            <person name="Kawano K."/>
            <person name="Kobayashi E."/>
            <person name="Shiratori Y."/>
            <person name="Masuda Y."/>
            <person name="Senoo K."/>
        </authorList>
    </citation>
    <scope>NUCLEOTIDE SEQUENCE [LARGE SCALE GENOMIC DNA]</scope>
    <source>
        <strain evidence="13">Red222</strain>
    </source>
</reference>
<evidence type="ECO:0000313" key="12">
    <source>
        <dbReference type="EMBL" id="BDU68018.1"/>
    </source>
</evidence>
<evidence type="ECO:0000256" key="11">
    <source>
        <dbReference type="HAMAP-Rule" id="MF_01633"/>
    </source>
</evidence>
<feature type="binding site" evidence="11">
    <location>
        <position position="205"/>
    </location>
    <ligand>
        <name>Zn(2+)</name>
        <dbReference type="ChEBI" id="CHEBI:29105"/>
    </ligand>
</feature>
<evidence type="ECO:0000256" key="3">
    <source>
        <dbReference type="ARBA" id="ARBA00022723"/>
    </source>
</evidence>
<dbReference type="CDD" id="cd01995">
    <property type="entry name" value="QueC-like"/>
    <property type="match status" value="1"/>
</dbReference>
<dbReference type="PANTHER" id="PTHR42914">
    <property type="entry name" value="7-CYANO-7-DEAZAGUANINE SYNTHASE"/>
    <property type="match status" value="1"/>
</dbReference>
<dbReference type="RefSeq" id="WP_286354644.1">
    <property type="nucleotide sequence ID" value="NZ_AP027079.1"/>
</dbReference>
<feature type="binding site" evidence="11">
    <location>
        <position position="191"/>
    </location>
    <ligand>
        <name>Zn(2+)</name>
        <dbReference type="ChEBI" id="CHEBI:29105"/>
    </ligand>
</feature>
<dbReference type="Gene3D" id="3.40.50.620">
    <property type="entry name" value="HUPs"/>
    <property type="match status" value="1"/>
</dbReference>
<name>A0ABN6UTS5_9BACT</name>
<feature type="binding site" evidence="11">
    <location>
        <begin position="9"/>
        <end position="19"/>
    </location>
    <ligand>
        <name>ATP</name>
        <dbReference type="ChEBI" id="CHEBI:30616"/>
    </ligand>
</feature>
<protein>
    <recommendedName>
        <fullName evidence="9 11">7-cyano-7-deazaguanine synthase</fullName>
        <ecNumber evidence="9 11">6.3.4.20</ecNumber>
    </recommendedName>
    <alternativeName>
        <fullName evidence="11">7-cyano-7-carbaguanine synthase</fullName>
    </alternativeName>
    <alternativeName>
        <fullName evidence="11">PreQ(0) synthase</fullName>
    </alternativeName>
    <alternativeName>
        <fullName evidence="11">Queuosine biosynthesis protein QueC</fullName>
    </alternativeName>
</protein>
<dbReference type="EMBL" id="AP027079">
    <property type="protein sequence ID" value="BDU68018.1"/>
    <property type="molecule type" value="Genomic_DNA"/>
</dbReference>
<dbReference type="Pfam" id="PF06508">
    <property type="entry name" value="QueC"/>
    <property type="match status" value="1"/>
</dbReference>
<evidence type="ECO:0000313" key="13">
    <source>
        <dbReference type="Proteomes" id="UP001242010"/>
    </source>
</evidence>
<comment type="catalytic activity">
    <reaction evidence="10 11">
        <text>7-carboxy-7-carbaguanine + NH4(+) + 2 ATP = 7-cyano-7-carbaguanine + 2 AMP + 2 diphosphate + 2 H(+)</text>
        <dbReference type="Rhea" id="RHEA:27982"/>
        <dbReference type="ChEBI" id="CHEBI:15378"/>
        <dbReference type="ChEBI" id="CHEBI:28938"/>
        <dbReference type="ChEBI" id="CHEBI:30616"/>
        <dbReference type="ChEBI" id="CHEBI:33019"/>
        <dbReference type="ChEBI" id="CHEBI:45075"/>
        <dbReference type="ChEBI" id="CHEBI:61036"/>
        <dbReference type="ChEBI" id="CHEBI:456215"/>
        <dbReference type="EC" id="6.3.4.20"/>
    </reaction>
</comment>